<dbReference type="InterPro" id="IPR027414">
    <property type="entry name" value="GH95_N_dom"/>
</dbReference>
<comment type="caution">
    <text evidence="6">The sequence shown here is derived from an EMBL/GenBank/DDBJ whole genome shotgun (WGS) entry which is preliminary data.</text>
</comment>
<reference evidence="6 7" key="1">
    <citation type="submission" date="2019-03" db="EMBL/GenBank/DDBJ databases">
        <title>Genomic Encyclopedia of Archaeal and Bacterial Type Strains, Phase II (KMG-II): from individual species to whole genera.</title>
        <authorList>
            <person name="Goeker M."/>
        </authorList>
    </citation>
    <scope>NUCLEOTIDE SEQUENCE [LARGE SCALE GENOMIC DNA]</scope>
    <source>
        <strain evidence="6 7">DSM 45499</strain>
    </source>
</reference>
<dbReference type="SUPFAM" id="SSF48208">
    <property type="entry name" value="Six-hairpin glycosidases"/>
    <property type="match status" value="1"/>
</dbReference>
<evidence type="ECO:0000259" key="2">
    <source>
        <dbReference type="Pfam" id="PF10633"/>
    </source>
</evidence>
<dbReference type="InterPro" id="IPR018905">
    <property type="entry name" value="A-galactase_NEW3"/>
</dbReference>
<dbReference type="Pfam" id="PF22124">
    <property type="entry name" value="Glyco_hydro_95_cat"/>
    <property type="match status" value="1"/>
</dbReference>
<evidence type="ECO:0000259" key="5">
    <source>
        <dbReference type="Pfam" id="PF22124"/>
    </source>
</evidence>
<dbReference type="InterPro" id="IPR049053">
    <property type="entry name" value="AFCA-like_C"/>
</dbReference>
<accession>A0A4V3FUG9</accession>
<feature type="domain" description="Glycosyl hydrolase family 95 N-terminal" evidence="3">
    <location>
        <begin position="61"/>
        <end position="300"/>
    </location>
</feature>
<dbReference type="InterPro" id="IPR012341">
    <property type="entry name" value="6hp_glycosidase-like_sf"/>
</dbReference>
<evidence type="ECO:0000259" key="3">
    <source>
        <dbReference type="Pfam" id="PF14498"/>
    </source>
</evidence>
<dbReference type="PANTHER" id="PTHR31084">
    <property type="entry name" value="ALPHA-L-FUCOSIDASE 2"/>
    <property type="match status" value="1"/>
</dbReference>
<dbReference type="GO" id="GO:0004560">
    <property type="term" value="F:alpha-L-fucosidase activity"/>
    <property type="evidence" value="ECO:0007669"/>
    <property type="project" value="TreeGrafter"/>
</dbReference>
<dbReference type="Proteomes" id="UP000294927">
    <property type="component" value="Unassembled WGS sequence"/>
</dbReference>
<protein>
    <submittedName>
        <fullName evidence="6">Alpha-L-fucosidase 2</fullName>
    </submittedName>
</protein>
<dbReference type="AlphaFoldDB" id="A0A4V3FUG9"/>
<feature type="compositionally biased region" description="Basic and acidic residues" evidence="1">
    <location>
        <begin position="960"/>
        <end position="972"/>
    </location>
</feature>
<dbReference type="InterPro" id="IPR008928">
    <property type="entry name" value="6-hairpin_glycosidase_sf"/>
</dbReference>
<keyword evidence="7" id="KW-1185">Reference proteome</keyword>
<dbReference type="Pfam" id="PF21307">
    <property type="entry name" value="Glyco_hydro_95_C"/>
    <property type="match status" value="1"/>
</dbReference>
<dbReference type="Pfam" id="PF10633">
    <property type="entry name" value="NPCBM_assoc"/>
    <property type="match status" value="1"/>
</dbReference>
<gene>
    <name evidence="6" type="ORF">CLV71_103442</name>
</gene>
<name>A0A4V3FUG9_9PSEU</name>
<feature type="domain" description="Glycosyl hydrolase family 95 catalytic" evidence="5">
    <location>
        <begin position="326"/>
        <end position="721"/>
    </location>
</feature>
<feature type="domain" description="Alpha-galactosidase NEW3" evidence="2">
    <location>
        <begin position="835"/>
        <end position="904"/>
    </location>
</feature>
<sequence>MSSLVVSILYARDVLNMRVQRRASCLLAVVVLATSALLTAVAPAQGAGHPDRRPHDSGMTLWYDEPATDWESQSLPIGNGALGMSVFGGVRTEQLQFNEKTLWTGGPGSPGYDFGNWHQPRPGAIAQVQDRISAEQQVTPEWVAGVLGQPKTGFGSYQTFGDVRLTQPEEPADVTGYRRSLDIGASVAGVSYESGGVTFSREYFASAADDVIVARVGAGRRGKVSFTTSITAPDNRSKAVTARNGRITFAGNLTDNGMRFESQLLVRNDGGTRTDNADGTVTVANADSVTLVLAAGTDYSLTYPTYRGADPHRSVTHRVDAAGRKSFQALKAAHTADYRRLFDRVSLDVGQQMPDLPTDDLLRAYRDATTPPATRKALEVLYFQYGRYLLISSSRAGSLPANLQGVWNNTTSPPWSADYHVNINLQMNYWPAETTNLAETAGPLFDYVDSMVPPGRKTARDMFGNRGWVVHNETNPFGFTGVHDWATSFWFPEAGAWLAQHYYEHYLFTQDRDFLRREAYPMMRDLATFWFDELVEDPRDGRLVVSPSFSPEQGPFSAGASMSQEIVWDLFTNTAEAATTLGDKAFAREIGGYLDRLDPGLRVGSWGQLQEWKEDWDDPNNDHRHVSHLFALHPGRQITPQEDPELVNAAKVSLTARGDGGTGWSKAWKINFWARLLDGNHSHTMLEELLKSSTLDNLWDTHPPFQIDGNFGATAGVAEMLLQSQRGVVDVLPAVPDEWATGSVKGLRARGDVTVDTDWVGGVPTRIALAAGRTAPMTVSSKLFDGLFQVVDKRTGKRVPFRRHGNEITIRAVAGHTYVATSGVSVSVAAPPQADAGVPFGATVTVTARDRDVPGATLALTAPEGWTVEPASQPFATLRRGQSRTYTVHVTPAAGTASRQSIQAVLAGDGWRSTGVAALRIEPMTPCPVPAGTVVAWDPDSGTTVTDASPNARHATVNGTDRRGRPGRDHPGRPVRRGGPGLAHQGNGPGTALKGAFVTVGVLKGAFVTVGVPMGAFVTVGVLKGAFVTVGVLKGAFVTVGVPMGAFVTVGVLKGAFIALGGGLAAADVGHVRGHHGHELHVRGQG</sequence>
<dbReference type="GO" id="GO:0005975">
    <property type="term" value="P:carbohydrate metabolic process"/>
    <property type="evidence" value="ECO:0007669"/>
    <property type="project" value="InterPro"/>
</dbReference>
<dbReference type="PANTHER" id="PTHR31084:SF19">
    <property type="entry name" value="GLYCOSYL HYDROLASE FAMILY 95 N-TERMINAL DOMAIN-CONTAINING PROTEIN"/>
    <property type="match status" value="1"/>
</dbReference>
<organism evidence="6 7">
    <name type="scientific">Actinophytocola oryzae</name>
    <dbReference type="NCBI Taxonomy" id="502181"/>
    <lineage>
        <taxon>Bacteria</taxon>
        <taxon>Bacillati</taxon>
        <taxon>Actinomycetota</taxon>
        <taxon>Actinomycetes</taxon>
        <taxon>Pseudonocardiales</taxon>
        <taxon>Pseudonocardiaceae</taxon>
    </lineage>
</organism>
<evidence type="ECO:0000256" key="1">
    <source>
        <dbReference type="SAM" id="MobiDB-lite"/>
    </source>
</evidence>
<evidence type="ECO:0000313" key="6">
    <source>
        <dbReference type="EMBL" id="TDV55201.1"/>
    </source>
</evidence>
<feature type="domain" description="Alpha fucosidase A-like C-terminal" evidence="4">
    <location>
        <begin position="723"/>
        <end position="819"/>
    </location>
</feature>
<evidence type="ECO:0000313" key="7">
    <source>
        <dbReference type="Proteomes" id="UP000294927"/>
    </source>
</evidence>
<dbReference type="Pfam" id="PF14498">
    <property type="entry name" value="Glyco_hyd_65N_2"/>
    <property type="match status" value="1"/>
</dbReference>
<dbReference type="EMBL" id="SOCP01000003">
    <property type="protein sequence ID" value="TDV55201.1"/>
    <property type="molecule type" value="Genomic_DNA"/>
</dbReference>
<dbReference type="InterPro" id="IPR054363">
    <property type="entry name" value="GH95_cat"/>
</dbReference>
<proteinExistence type="predicted"/>
<dbReference type="Gene3D" id="1.50.10.10">
    <property type="match status" value="1"/>
</dbReference>
<evidence type="ECO:0000259" key="4">
    <source>
        <dbReference type="Pfam" id="PF21307"/>
    </source>
</evidence>
<feature type="region of interest" description="Disordered" evidence="1">
    <location>
        <begin position="942"/>
        <end position="988"/>
    </location>
</feature>